<dbReference type="InterPro" id="IPR055729">
    <property type="entry name" value="DUF7305"/>
</dbReference>
<dbReference type="AlphaFoldDB" id="A0A6M1RVJ6"/>
<dbReference type="RefSeq" id="WP_165106486.1">
    <property type="nucleotide sequence ID" value="NZ_JAAKYA010000031.1"/>
</dbReference>
<proteinExistence type="predicted"/>
<reference evidence="2 3" key="1">
    <citation type="submission" date="2020-02" db="EMBL/GenBank/DDBJ databases">
        <title>Draft genome sequence of Limisphaera ngatamarikiensis NGM72.4T, a thermophilic Verrucomicrobia grouped in subdivision 3.</title>
        <authorList>
            <person name="Carere C.R."/>
            <person name="Steen J."/>
            <person name="Hugenholtz P."/>
            <person name="Stott M.B."/>
        </authorList>
    </citation>
    <scope>NUCLEOTIDE SEQUENCE [LARGE SCALE GENOMIC DNA]</scope>
    <source>
        <strain evidence="2 3">NGM72.4</strain>
    </source>
</reference>
<dbReference type="EMBL" id="JAAKYA010000031">
    <property type="protein sequence ID" value="NGO38812.1"/>
    <property type="molecule type" value="Genomic_DNA"/>
</dbReference>
<evidence type="ECO:0000259" key="1">
    <source>
        <dbReference type="Pfam" id="PF23981"/>
    </source>
</evidence>
<comment type="caution">
    <text evidence="2">The sequence shown here is derived from an EMBL/GenBank/DDBJ whole genome shotgun (WGS) entry which is preliminary data.</text>
</comment>
<evidence type="ECO:0000313" key="2">
    <source>
        <dbReference type="EMBL" id="NGO38812.1"/>
    </source>
</evidence>
<dbReference type="Proteomes" id="UP000477311">
    <property type="component" value="Unassembled WGS sequence"/>
</dbReference>
<organism evidence="2 3">
    <name type="scientific">Limisphaera ngatamarikiensis</name>
    <dbReference type="NCBI Taxonomy" id="1324935"/>
    <lineage>
        <taxon>Bacteria</taxon>
        <taxon>Pseudomonadati</taxon>
        <taxon>Verrucomicrobiota</taxon>
        <taxon>Verrucomicrobiia</taxon>
        <taxon>Limisphaerales</taxon>
        <taxon>Limisphaeraceae</taxon>
        <taxon>Limisphaera</taxon>
    </lineage>
</organism>
<feature type="domain" description="DUF7305" evidence="1">
    <location>
        <begin position="292"/>
        <end position="434"/>
    </location>
</feature>
<dbReference type="Pfam" id="PF23981">
    <property type="entry name" value="DUF7305"/>
    <property type="match status" value="1"/>
</dbReference>
<sequence length="449" mass="47717">MRLSRQSIPARGQILLVTLLTCGILGLTLAGTLMLVQSQSLSVARSLCWNASLAMTEAGIEEALTHLNRNAPFFDLRAATNNLATHGWIQQGNTYRAPRRYLGNGSYYDVVIVLNGMNPQIFATGVVSRADLIPSTTVPATILGGDSQVYTPVPRTVQVLTRIDPLFSVAMAAEGRIDLAGNNVTTDSFDSGDPNHSDNGMYPFANPQKRKKNGDVATNAGLINSINVGNANINGRAMTGPNGTVAIGPRGYVSGGTNDDFNVAFPPVTAPLSGAFYLPAVSVTLDGVPYKHVILTSGRYWTAGLQGSLYVGTNVQATLILTGNTSLAGQDRIYLAPNARLMLFVDAPSFSVKGQGIINSSGRAENFLYFGTPRNTSISLGGNAAFTGAIYAPNADFTLGGGGNNTQDFIGASVTKTVKMNGHFNFHYDENLRRIGPSRGFLVTSWREL</sequence>
<evidence type="ECO:0000313" key="3">
    <source>
        <dbReference type="Proteomes" id="UP000477311"/>
    </source>
</evidence>
<keyword evidence="3" id="KW-1185">Reference proteome</keyword>
<accession>A0A6M1RVJ6</accession>
<gene>
    <name evidence="2" type="ORF">G4L39_05305</name>
</gene>
<protein>
    <recommendedName>
        <fullName evidence="1">DUF7305 domain-containing protein</fullName>
    </recommendedName>
</protein>
<name>A0A6M1RVJ6_9BACT</name>